<feature type="transmembrane region" description="Helical" evidence="2">
    <location>
        <begin position="31"/>
        <end position="48"/>
    </location>
</feature>
<protein>
    <submittedName>
        <fullName evidence="3">Uncharacterized protein</fullName>
    </submittedName>
</protein>
<keyword evidence="2" id="KW-0812">Transmembrane</keyword>
<dbReference type="OrthoDB" id="5381672at2759"/>
<evidence type="ECO:0000256" key="2">
    <source>
        <dbReference type="SAM" id="Phobius"/>
    </source>
</evidence>
<sequence length="774" mass="85640">MNPGNDRHGRLRASSQSPKKTKTPLRTHKRAFFLIAFYLALILTPWIVTAKLSFRPLTKPSWLYAAGISYKDYKSIQAWARAIPTLNAIAAVLAVPIISSVIAQATVVFAQRRHSGQQLSARQLFKLADRSWMNLGPMHKMLWWDEPGHARVNWYIIACAGLVVLGAVQFPLYQLLAPWKEVTMATCEDTRYMRQVFGIRTCDFNYRFEELGHRQIGIDLEPAQMAVIPAQYILPRIKNDLSTLHEDQAQPHIWKEPLSYGDTTIGFEGLRGFVAALPGEATTGVLREHIMRLNSTASCSSLDISEFPATCSGDNPFQASLQYKGTYDWGRTNENVSIVDICAPGNLGKHPWTVSRNRQELSEEVFLKFSGYEYDAGVLHCTGLTTRGYFELGNVHNKDTFGPLLEKWPSSGASLHKDQFHDFMGEDWSGPSDEGDYVPSEEDTARGGARPVLDTRTWRDDRYAPDTYTNMSGPLMTSVLALFGPGSWLDGLANLTSARDEDRDTLDTLNSDQPAFLSALCDAVPFRHFTTSSAGSTYGHEGCGDSMLRLMMMYSDHMSRWSSNDTAEARLNIAMFLANQAALTSHTMDILPWTRDTGREIYTAPGIRVSKPDVSLPSLIVLSVVVGLQVLGLLWLGVWIFMWPTWTRTLDAMAIARVAASVDPSLLPPFRTVGQKDWDKLALVDGLVGAQVREEASEQQHGTAAVRGVDADEEIEMRALSVASTVGKEPASATVPAETANRAAVELGLGAPGVVSRRWGKQAKPSPPLDHTYP</sequence>
<keyword evidence="2" id="KW-0472">Membrane</keyword>
<gene>
    <name evidence="3" type="ORF">N0V91_010638</name>
</gene>
<name>A0A9W9CZS5_9PLEO</name>
<feature type="transmembrane region" description="Helical" evidence="2">
    <location>
        <begin position="88"/>
        <end position="110"/>
    </location>
</feature>
<proteinExistence type="predicted"/>
<dbReference type="Proteomes" id="UP001140510">
    <property type="component" value="Unassembled WGS sequence"/>
</dbReference>
<reference evidence="3" key="1">
    <citation type="submission" date="2022-10" db="EMBL/GenBank/DDBJ databases">
        <title>Tapping the CABI collections for fungal endophytes: first genome assemblies for Collariella, Neodidymelliopsis, Ascochyta clinopodiicola, Didymella pomorum, Didymosphaeria variabile, Neocosmospora piperis and Neocucurbitaria cava.</title>
        <authorList>
            <person name="Hill R."/>
        </authorList>
    </citation>
    <scope>NUCLEOTIDE SEQUENCE</scope>
    <source>
        <strain evidence="3">IMI 355091</strain>
    </source>
</reference>
<organism evidence="3 4">
    <name type="scientific">Didymella pomorum</name>
    <dbReference type="NCBI Taxonomy" id="749634"/>
    <lineage>
        <taxon>Eukaryota</taxon>
        <taxon>Fungi</taxon>
        <taxon>Dikarya</taxon>
        <taxon>Ascomycota</taxon>
        <taxon>Pezizomycotina</taxon>
        <taxon>Dothideomycetes</taxon>
        <taxon>Pleosporomycetidae</taxon>
        <taxon>Pleosporales</taxon>
        <taxon>Pleosporineae</taxon>
        <taxon>Didymellaceae</taxon>
        <taxon>Didymella</taxon>
    </lineage>
</organism>
<evidence type="ECO:0000256" key="1">
    <source>
        <dbReference type="SAM" id="MobiDB-lite"/>
    </source>
</evidence>
<keyword evidence="4" id="KW-1185">Reference proteome</keyword>
<dbReference type="AlphaFoldDB" id="A0A9W9CZS5"/>
<keyword evidence="2" id="KW-1133">Transmembrane helix</keyword>
<accession>A0A9W9CZS5</accession>
<dbReference type="EMBL" id="JAPEVA010000147">
    <property type="protein sequence ID" value="KAJ4395732.1"/>
    <property type="molecule type" value="Genomic_DNA"/>
</dbReference>
<evidence type="ECO:0000313" key="4">
    <source>
        <dbReference type="Proteomes" id="UP001140510"/>
    </source>
</evidence>
<comment type="caution">
    <text evidence="3">The sequence shown here is derived from an EMBL/GenBank/DDBJ whole genome shotgun (WGS) entry which is preliminary data.</text>
</comment>
<evidence type="ECO:0000313" key="3">
    <source>
        <dbReference type="EMBL" id="KAJ4395732.1"/>
    </source>
</evidence>
<feature type="transmembrane region" description="Helical" evidence="2">
    <location>
        <begin position="619"/>
        <end position="643"/>
    </location>
</feature>
<feature type="transmembrane region" description="Helical" evidence="2">
    <location>
        <begin position="152"/>
        <end position="173"/>
    </location>
</feature>
<feature type="region of interest" description="Disordered" evidence="1">
    <location>
        <begin position="1"/>
        <end position="23"/>
    </location>
</feature>